<evidence type="ECO:0000259" key="3">
    <source>
        <dbReference type="PROSITE" id="PS50924"/>
    </source>
</evidence>
<gene>
    <name evidence="4" type="ORF">BCR34DRAFT_372180</name>
</gene>
<dbReference type="Pfam" id="PF03707">
    <property type="entry name" value="MHYT"/>
    <property type="match status" value="1"/>
</dbReference>
<reference evidence="4 5" key="1">
    <citation type="submission" date="2016-07" db="EMBL/GenBank/DDBJ databases">
        <title>Pervasive Adenine N6-methylation of Active Genes in Fungi.</title>
        <authorList>
            <consortium name="DOE Joint Genome Institute"/>
            <person name="Mondo S.J."/>
            <person name="Dannebaum R.O."/>
            <person name="Kuo R.C."/>
            <person name="Labutti K."/>
            <person name="Haridas S."/>
            <person name="Kuo A."/>
            <person name="Salamov A."/>
            <person name="Ahrendt S.R."/>
            <person name="Lipzen A."/>
            <person name="Sullivan W."/>
            <person name="Andreopoulos W.B."/>
            <person name="Clum A."/>
            <person name="Lindquist E."/>
            <person name="Daum C."/>
            <person name="Ramamoorthy G.K."/>
            <person name="Gryganskyi A."/>
            <person name="Culley D."/>
            <person name="Magnuson J.K."/>
            <person name="James T.Y."/>
            <person name="O'Malley M.A."/>
            <person name="Stajich J.E."/>
            <person name="Spatafora J.W."/>
            <person name="Visel A."/>
            <person name="Grigoriev I.V."/>
        </authorList>
    </citation>
    <scope>NUCLEOTIDE SEQUENCE [LARGE SCALE GENOMIC DNA]</scope>
    <source>
        <strain evidence="4 5">CBS 115471</strain>
    </source>
</reference>
<feature type="transmembrane region" description="Helical" evidence="2">
    <location>
        <begin position="54"/>
        <end position="76"/>
    </location>
</feature>
<evidence type="ECO:0000313" key="4">
    <source>
        <dbReference type="EMBL" id="ORY09347.1"/>
    </source>
</evidence>
<accession>A0A1Y1ZH74</accession>
<feature type="transmembrane region" description="Helical" evidence="2">
    <location>
        <begin position="167"/>
        <end position="188"/>
    </location>
</feature>
<dbReference type="InterPro" id="IPR005330">
    <property type="entry name" value="MHYT_dom"/>
</dbReference>
<dbReference type="OrthoDB" id="264015at2759"/>
<evidence type="ECO:0000256" key="2">
    <source>
        <dbReference type="SAM" id="Phobius"/>
    </source>
</evidence>
<comment type="caution">
    <text evidence="4">The sequence shown here is derived from an EMBL/GenBank/DDBJ whole genome shotgun (WGS) entry which is preliminary data.</text>
</comment>
<organism evidence="4 5">
    <name type="scientific">Clohesyomyces aquaticus</name>
    <dbReference type="NCBI Taxonomy" id="1231657"/>
    <lineage>
        <taxon>Eukaryota</taxon>
        <taxon>Fungi</taxon>
        <taxon>Dikarya</taxon>
        <taxon>Ascomycota</taxon>
        <taxon>Pezizomycotina</taxon>
        <taxon>Dothideomycetes</taxon>
        <taxon>Pleosporomycetidae</taxon>
        <taxon>Pleosporales</taxon>
        <taxon>Lindgomycetaceae</taxon>
        <taxon>Clohesyomyces</taxon>
    </lineage>
</organism>
<keyword evidence="2" id="KW-0812">Transmembrane</keyword>
<evidence type="ECO:0000256" key="1">
    <source>
        <dbReference type="SAM" id="MobiDB-lite"/>
    </source>
</evidence>
<dbReference type="EMBL" id="MCFA01000087">
    <property type="protein sequence ID" value="ORY09347.1"/>
    <property type="molecule type" value="Genomic_DNA"/>
</dbReference>
<feature type="compositionally biased region" description="Polar residues" evidence="1">
    <location>
        <begin position="721"/>
        <end position="734"/>
    </location>
</feature>
<feature type="region of interest" description="Disordered" evidence="1">
    <location>
        <begin position="702"/>
        <end position="742"/>
    </location>
</feature>
<dbReference type="PROSITE" id="PS50924">
    <property type="entry name" value="MHYT"/>
    <property type="match status" value="1"/>
</dbReference>
<feature type="transmembrane region" description="Helical" evidence="2">
    <location>
        <begin position="238"/>
        <end position="260"/>
    </location>
</feature>
<feature type="transmembrane region" description="Helical" evidence="2">
    <location>
        <begin position="20"/>
        <end position="42"/>
    </location>
</feature>
<dbReference type="PANTHER" id="PTHR35152">
    <property type="entry name" value="DOMAIN SIGNALLING PROTEIN, PUTATIVE (AFU_ORTHOLOGUE AFUA_5G11310)-RELATED"/>
    <property type="match status" value="1"/>
</dbReference>
<dbReference type="Proteomes" id="UP000193144">
    <property type="component" value="Unassembled WGS sequence"/>
</dbReference>
<feature type="transmembrane region" description="Helical" evidence="2">
    <location>
        <begin position="96"/>
        <end position="116"/>
    </location>
</feature>
<dbReference type="PANTHER" id="PTHR35152:SF1">
    <property type="entry name" value="DOMAIN SIGNALLING PROTEIN, PUTATIVE (AFU_ORTHOLOGUE AFUA_5G11310)-RELATED"/>
    <property type="match status" value="1"/>
</dbReference>
<feature type="transmembrane region" description="Helical" evidence="2">
    <location>
        <begin position="128"/>
        <end position="147"/>
    </location>
</feature>
<dbReference type="STRING" id="1231657.A0A1Y1ZH74"/>
<protein>
    <recommendedName>
        <fullName evidence="3">MHYT domain-containing protein</fullName>
    </recommendedName>
</protein>
<proteinExistence type="predicted"/>
<evidence type="ECO:0000313" key="5">
    <source>
        <dbReference type="Proteomes" id="UP000193144"/>
    </source>
</evidence>
<sequence length="820" mass="90878">MESNITNVYPIGSEPNIHYLPWLIFLSYVVSLIGAITTVELLHRRVAGAGWRNWVQLGACSVSFGLVAIWCMHFVGNRAIVLGKGEEEIQLYYSSTFTAVSAILPIIVIFMGLLVADHFHKGMKGRPTRYFAMLTCGICSGAAVTEMHYLGNNGTTDYRLLNDWRHIAGAAGIAVGACIVSFALFFHWSAHWMNTLWRRLIVACFLALAVSGMHWTAAAGTRYQIIGYHEGPGTARNVNMIIAICLCLSACGVCFALGFLKQRLHRILKERAQQVVLAVATFDEEGRLLVTQSGLMPCQTITRQFHQRTFDEEFSTTHAVFQWIYRISRNWGGIVDLVPFMRDHLVSTGYLQTYTPVMGGTSRTSIGYDDHPNYSSTFRELFCVTAQDIARSLDTRLQDLGCLYEDLFTTGTLSSNLRIIRREPTGGNAIIAAEVAASPGDVETGVANSILFGKGQMLVLTRKVATEEANRLQNAGYRFANLEQIGEPLARSLQIPREELSLMVARLQLFCNRKPWVPTTGTYLAAFLIQPSPSFKGLDIIVPRHTPDRLPLVPLSPNAIMPSEAKLLAQLDGMSLDECLVRIVQNLGTAGNESDLCLERFRNAIKELLKEVPESVLRCATFSSQPLRVNHGGSPNDSNQARVIAFCGIKEVYNQSLQSKDLRHVPLSFFACQQRVYPGCPDHAILARKTHTEFSTLLAGSTMEKQLPPRPGSKWPWPFSKSRNTSELSMQPDNSSEKGLFNVTPYASTDATNNPRNILGGIMVSQDVVISENTKDGCQMEMIDFGLSSVATGVEDREQLTLVDKLMSITTSFRDPHTRS</sequence>
<dbReference type="AlphaFoldDB" id="A0A1Y1ZH74"/>
<feature type="transmembrane region" description="Helical" evidence="2">
    <location>
        <begin position="200"/>
        <end position="218"/>
    </location>
</feature>
<keyword evidence="2" id="KW-1133">Transmembrane helix</keyword>
<keyword evidence="5" id="KW-1185">Reference proteome</keyword>
<feature type="domain" description="MHYT" evidence="3">
    <location>
        <begin position="19"/>
        <end position="224"/>
    </location>
</feature>
<keyword evidence="2" id="KW-0472">Membrane</keyword>
<name>A0A1Y1ZH74_9PLEO</name>